<comment type="caution">
    <text evidence="1">The sequence shown here is derived from an EMBL/GenBank/DDBJ whole genome shotgun (WGS) entry which is preliminary data.</text>
</comment>
<evidence type="ECO:0000313" key="1">
    <source>
        <dbReference type="EMBL" id="GAA4383754.1"/>
    </source>
</evidence>
<name>A0ABP8J2X0_9ACTN</name>
<proteinExistence type="predicted"/>
<protein>
    <submittedName>
        <fullName evidence="1">Uncharacterized protein</fullName>
    </submittedName>
</protein>
<keyword evidence="2" id="KW-1185">Reference proteome</keyword>
<gene>
    <name evidence="1" type="ORF">GCM10023147_03410</name>
</gene>
<organism evidence="1 2">
    <name type="scientific">Tsukamurella soli</name>
    <dbReference type="NCBI Taxonomy" id="644556"/>
    <lineage>
        <taxon>Bacteria</taxon>
        <taxon>Bacillati</taxon>
        <taxon>Actinomycetota</taxon>
        <taxon>Actinomycetes</taxon>
        <taxon>Mycobacteriales</taxon>
        <taxon>Tsukamurellaceae</taxon>
        <taxon>Tsukamurella</taxon>
    </lineage>
</organism>
<evidence type="ECO:0000313" key="2">
    <source>
        <dbReference type="Proteomes" id="UP001500635"/>
    </source>
</evidence>
<dbReference type="EMBL" id="BAABFR010000003">
    <property type="protein sequence ID" value="GAA4383754.1"/>
    <property type="molecule type" value="Genomic_DNA"/>
</dbReference>
<dbReference type="Proteomes" id="UP001500635">
    <property type="component" value="Unassembled WGS sequence"/>
</dbReference>
<reference evidence="2" key="1">
    <citation type="journal article" date="2019" name="Int. J. Syst. Evol. Microbiol.">
        <title>The Global Catalogue of Microorganisms (GCM) 10K type strain sequencing project: providing services to taxonomists for standard genome sequencing and annotation.</title>
        <authorList>
            <consortium name="The Broad Institute Genomics Platform"/>
            <consortium name="The Broad Institute Genome Sequencing Center for Infectious Disease"/>
            <person name="Wu L."/>
            <person name="Ma J."/>
        </authorList>
    </citation>
    <scope>NUCLEOTIDE SEQUENCE [LARGE SCALE GENOMIC DNA]</scope>
    <source>
        <strain evidence="2">JCM 17688</strain>
    </source>
</reference>
<accession>A0ABP8J2X0</accession>
<sequence>MHRAARIIASVDETTTGADAGAILDELVGPFYDVDGVTGYLDLDGDDLARMVAAEQVIWVPLAGGTPVFPAWQFPDGRWVDERLLTIWQALRRAAEPWTAACWMCAPSADLDDQTAIAYLTRGPRDPRRLDTVLARASEDCARWMQ</sequence>